<evidence type="ECO:0000256" key="4">
    <source>
        <dbReference type="ARBA" id="ARBA00022679"/>
    </source>
</evidence>
<dbReference type="GO" id="GO:0052381">
    <property type="term" value="F:tRNA dimethylallyltransferase activity"/>
    <property type="evidence" value="ECO:0007669"/>
    <property type="project" value="UniProtKB-UniRule"/>
</dbReference>
<evidence type="ECO:0000256" key="1">
    <source>
        <dbReference type="ARBA" id="ARBA00001946"/>
    </source>
</evidence>
<comment type="similarity">
    <text evidence="3 10 13">Belongs to the IPP transferase family.</text>
</comment>
<dbReference type="EMBL" id="CP159373">
    <property type="protein sequence ID" value="XCN72910.1"/>
    <property type="molecule type" value="Genomic_DNA"/>
</dbReference>
<keyword evidence="4 10" id="KW-0808">Transferase</keyword>
<evidence type="ECO:0000256" key="7">
    <source>
        <dbReference type="ARBA" id="ARBA00022840"/>
    </source>
</evidence>
<reference evidence="14" key="1">
    <citation type="journal article" date="2024" name="Syst. Appl. Microbiol.">
        <title>First single-strain enrichments of Electrothrix cable bacteria, description of E. aestuarii sp. nov. and E. rattekaaiensis sp. nov., and proposal of a cable bacteria taxonomy following the rules of the SeqCode.</title>
        <authorList>
            <person name="Plum-Jensen L.E."/>
            <person name="Schramm A."/>
            <person name="Marshall I.P.G."/>
        </authorList>
    </citation>
    <scope>NUCLEOTIDE SEQUENCE</scope>
    <source>
        <strain evidence="14">Rat1</strain>
    </source>
</reference>
<dbReference type="NCBIfam" id="TIGR00174">
    <property type="entry name" value="miaA"/>
    <property type="match status" value="1"/>
</dbReference>
<dbReference type="AlphaFoldDB" id="A0AAU8LV71"/>
<comment type="function">
    <text evidence="2 10 12">Catalyzes the transfer of a dimethylallyl group onto the adenine at position 37 in tRNAs that read codons beginning with uridine, leading to the formation of N6-(dimethylallyl)adenosine (i(6)A).</text>
</comment>
<comment type="catalytic activity">
    <reaction evidence="9 10 11">
        <text>adenosine(37) in tRNA + dimethylallyl diphosphate = N(6)-dimethylallyladenosine(37) in tRNA + diphosphate</text>
        <dbReference type="Rhea" id="RHEA:26482"/>
        <dbReference type="Rhea" id="RHEA-COMP:10162"/>
        <dbReference type="Rhea" id="RHEA-COMP:10375"/>
        <dbReference type="ChEBI" id="CHEBI:33019"/>
        <dbReference type="ChEBI" id="CHEBI:57623"/>
        <dbReference type="ChEBI" id="CHEBI:74411"/>
        <dbReference type="ChEBI" id="CHEBI:74415"/>
        <dbReference type="EC" id="2.5.1.75"/>
    </reaction>
</comment>
<name>A0AAU8LV71_9BACT</name>
<dbReference type="Pfam" id="PF01715">
    <property type="entry name" value="IPPT"/>
    <property type="match status" value="1"/>
</dbReference>
<comment type="caution">
    <text evidence="10">Lacks conserved residue(s) required for the propagation of feature annotation.</text>
</comment>
<feature type="region of interest" description="Interaction with substrate tRNA" evidence="10">
    <location>
        <begin position="171"/>
        <end position="175"/>
    </location>
</feature>
<evidence type="ECO:0000256" key="3">
    <source>
        <dbReference type="ARBA" id="ARBA00005842"/>
    </source>
</evidence>
<feature type="binding site" evidence="10">
    <location>
        <begin position="24"/>
        <end position="29"/>
    </location>
    <ligand>
        <name>substrate</name>
    </ligand>
</feature>
<feature type="site" description="Interaction with substrate tRNA" evidence="10">
    <location>
        <position position="135"/>
    </location>
</feature>
<dbReference type="PANTHER" id="PTHR11088">
    <property type="entry name" value="TRNA DIMETHYLALLYLTRANSFERASE"/>
    <property type="match status" value="1"/>
</dbReference>
<evidence type="ECO:0000256" key="11">
    <source>
        <dbReference type="RuleBase" id="RU003783"/>
    </source>
</evidence>
<keyword evidence="8 10" id="KW-0460">Magnesium</keyword>
<keyword evidence="7 10" id="KW-0067">ATP-binding</keyword>
<gene>
    <name evidence="10 14" type="primary">miaA</name>
    <name evidence="14" type="ORF">Q3M24_21950</name>
</gene>
<dbReference type="Gene3D" id="3.40.50.300">
    <property type="entry name" value="P-loop containing nucleotide triphosphate hydrolases"/>
    <property type="match status" value="1"/>
</dbReference>
<evidence type="ECO:0000256" key="12">
    <source>
        <dbReference type="RuleBase" id="RU003784"/>
    </source>
</evidence>
<dbReference type="KEGG" id="eaj:Q3M24_21950"/>
<dbReference type="GO" id="GO:0005524">
    <property type="term" value="F:ATP binding"/>
    <property type="evidence" value="ECO:0007669"/>
    <property type="project" value="UniProtKB-UniRule"/>
</dbReference>
<dbReference type="EC" id="2.5.1.75" evidence="10"/>
<accession>A0AAU8LV71</accession>
<reference evidence="14" key="2">
    <citation type="submission" date="2024-06" db="EMBL/GenBank/DDBJ databases">
        <authorList>
            <person name="Plum-Jensen L.E."/>
            <person name="Schramm A."/>
            <person name="Marshall I.P.G."/>
        </authorList>
    </citation>
    <scope>NUCLEOTIDE SEQUENCE</scope>
    <source>
        <strain evidence="14">Rat1</strain>
    </source>
</reference>
<evidence type="ECO:0000313" key="14">
    <source>
        <dbReference type="EMBL" id="XCN72910.1"/>
    </source>
</evidence>
<dbReference type="InterPro" id="IPR039657">
    <property type="entry name" value="Dimethylallyltransferase"/>
</dbReference>
<dbReference type="SUPFAM" id="SSF52540">
    <property type="entry name" value="P-loop containing nucleoside triphosphate hydrolases"/>
    <property type="match status" value="2"/>
</dbReference>
<sequence length="322" mass="36901">MKHPAIAPSLTSIDCPIIVLVGPTAVGKTALSLQLVQRFDCEIISMDSMQVYRHMDIGTAKPSQEEQALVPHHLIDIIVPDDQYNAARFVHDALAAIEEIASRNRTVLLTGGTGLYLKALFEGLCAGLPTDEAIRVELRERLEQEGREVLHAELCRIDPVAGARVHSNDTQRLLRGLEIYLSSGRTWTELIAEQQEQKKNQRARFTRVFQVALDCEREQLYQRIAQRSQIMLEQGLIAEVERLRSMGYAPELPSMRSIGYKHVNNLLSGEWTQEEMLEYLIRDTRRYAKRQMTWFRKNQDLNWFARDDYERIVEQAAAALEL</sequence>
<evidence type="ECO:0000256" key="9">
    <source>
        <dbReference type="ARBA" id="ARBA00049563"/>
    </source>
</evidence>
<comment type="subunit">
    <text evidence="10">Monomer.</text>
</comment>
<evidence type="ECO:0000256" key="5">
    <source>
        <dbReference type="ARBA" id="ARBA00022694"/>
    </source>
</evidence>
<protein>
    <recommendedName>
        <fullName evidence="10">tRNA dimethylallyltransferase</fullName>
        <ecNumber evidence="10">2.5.1.75</ecNumber>
    </recommendedName>
    <alternativeName>
        <fullName evidence="10">Dimethylallyl diphosphate:tRNA dimethylallyltransferase</fullName>
        <shortName evidence="10">DMAPP:tRNA dimethylallyltransferase</shortName>
        <shortName evidence="10">DMATase</shortName>
    </alternativeName>
    <alternativeName>
        <fullName evidence="10">Isopentenyl-diphosphate:tRNA isopentenyltransferase</fullName>
        <shortName evidence="10">IPP transferase</shortName>
        <shortName evidence="10">IPPT</shortName>
        <shortName evidence="10">IPTase</shortName>
    </alternativeName>
</protein>
<evidence type="ECO:0000256" key="10">
    <source>
        <dbReference type="HAMAP-Rule" id="MF_00185"/>
    </source>
</evidence>
<evidence type="ECO:0000256" key="8">
    <source>
        <dbReference type="ARBA" id="ARBA00022842"/>
    </source>
</evidence>
<dbReference type="InterPro" id="IPR027417">
    <property type="entry name" value="P-loop_NTPase"/>
</dbReference>
<dbReference type="InterPro" id="IPR018022">
    <property type="entry name" value="IPT"/>
</dbReference>
<feature type="site" description="Interaction with substrate tRNA" evidence="10">
    <location>
        <position position="113"/>
    </location>
</feature>
<comment type="cofactor">
    <cofactor evidence="1 10">
        <name>Mg(2+)</name>
        <dbReference type="ChEBI" id="CHEBI:18420"/>
    </cofactor>
</comment>
<dbReference type="HAMAP" id="MF_00185">
    <property type="entry name" value="IPP_trans"/>
    <property type="match status" value="1"/>
</dbReference>
<organism evidence="14">
    <name type="scientific">Candidatus Electrothrix aestuarii</name>
    <dbReference type="NCBI Taxonomy" id="3062594"/>
    <lineage>
        <taxon>Bacteria</taxon>
        <taxon>Pseudomonadati</taxon>
        <taxon>Thermodesulfobacteriota</taxon>
        <taxon>Desulfobulbia</taxon>
        <taxon>Desulfobulbales</taxon>
        <taxon>Desulfobulbaceae</taxon>
        <taxon>Candidatus Electrothrix</taxon>
    </lineage>
</organism>
<feature type="binding site" evidence="10">
    <location>
        <begin position="22"/>
        <end position="29"/>
    </location>
    <ligand>
        <name>ATP</name>
        <dbReference type="ChEBI" id="CHEBI:30616"/>
    </ligand>
</feature>
<dbReference type="PANTHER" id="PTHR11088:SF60">
    <property type="entry name" value="TRNA DIMETHYLALLYLTRANSFERASE"/>
    <property type="match status" value="1"/>
</dbReference>
<dbReference type="GO" id="GO:0006400">
    <property type="term" value="P:tRNA modification"/>
    <property type="evidence" value="ECO:0007669"/>
    <property type="project" value="TreeGrafter"/>
</dbReference>
<evidence type="ECO:0000256" key="6">
    <source>
        <dbReference type="ARBA" id="ARBA00022741"/>
    </source>
</evidence>
<keyword evidence="6 10" id="KW-0547">Nucleotide-binding</keyword>
<feature type="region of interest" description="Interaction with substrate tRNA" evidence="10">
    <location>
        <begin position="47"/>
        <end position="50"/>
    </location>
</feature>
<evidence type="ECO:0000256" key="2">
    <source>
        <dbReference type="ARBA" id="ARBA00003213"/>
    </source>
</evidence>
<keyword evidence="5 10" id="KW-0819">tRNA processing</keyword>
<evidence type="ECO:0000256" key="13">
    <source>
        <dbReference type="RuleBase" id="RU003785"/>
    </source>
</evidence>
<dbReference type="Gene3D" id="1.10.20.140">
    <property type="match status" value="1"/>
</dbReference>
<proteinExistence type="inferred from homology"/>